<dbReference type="PANTHER" id="PTHR11571:SF137">
    <property type="entry name" value="GLUTATHIONE S-TRANSFERASE MU 4"/>
    <property type="match status" value="1"/>
</dbReference>
<dbReference type="InterPro" id="IPR036249">
    <property type="entry name" value="Thioredoxin-like_sf"/>
</dbReference>
<evidence type="ECO:0000256" key="4">
    <source>
        <dbReference type="ARBA" id="ARBA00022490"/>
    </source>
</evidence>
<sequence length="293" mass="33056">MVHGKPETSLVAMEAGMLWTGIPGESGPVPYFNSHYQSDISPEAKRFLVLHFSLFCVLISEERDFCGLTWTVHRKGYSKPTGQRPGSGEEEERGQLGKFQRPERLLVKAFRSILLSLHFSESSAGHCHVSDVRASQGSRDMEESLQMHSLQLGAETPSPGFPDDPPLSSGLSTETRTMPMILGYWDIRGLVHAARLLPEYTDLNYVERKYTMGDAPDYDRSQWLSEKSKLGLDFPNLPYLIDAAHELTQSNAILRKHDLRRDRAREDSRGCRTRFWMSACTWPGPATALTVRN</sequence>
<gene>
    <name evidence="9" type="ORF">EI555_010911</name>
</gene>
<dbReference type="CDD" id="cd03075">
    <property type="entry name" value="GST_N_Mu"/>
    <property type="match status" value="1"/>
</dbReference>
<dbReference type="InterPro" id="IPR050213">
    <property type="entry name" value="GST_superfamily"/>
</dbReference>
<evidence type="ECO:0000256" key="1">
    <source>
        <dbReference type="ARBA" id="ARBA00004496"/>
    </source>
</evidence>
<feature type="domain" description="GST N-terminal" evidence="8">
    <location>
        <begin position="178"/>
        <end position="265"/>
    </location>
</feature>
<comment type="subcellular location">
    <subcellularLocation>
        <location evidence="1">Cytoplasm</location>
    </subcellularLocation>
</comment>
<reference evidence="10" key="1">
    <citation type="journal article" date="2019" name="IScience">
        <title>Narwhal Genome Reveals Long-Term Low Genetic Diversity despite Current Large Abundance Size.</title>
        <authorList>
            <person name="Westbury M.V."/>
            <person name="Petersen B."/>
            <person name="Garde E."/>
            <person name="Heide-Jorgensen M.P."/>
            <person name="Lorenzen E.D."/>
        </authorList>
    </citation>
    <scope>NUCLEOTIDE SEQUENCE [LARGE SCALE GENOMIC DNA]</scope>
</reference>
<organism evidence="9 10">
    <name type="scientific">Monodon monoceros</name>
    <name type="common">Narwhal</name>
    <name type="synonym">Ceratodon monodon</name>
    <dbReference type="NCBI Taxonomy" id="40151"/>
    <lineage>
        <taxon>Eukaryota</taxon>
        <taxon>Metazoa</taxon>
        <taxon>Chordata</taxon>
        <taxon>Craniata</taxon>
        <taxon>Vertebrata</taxon>
        <taxon>Euteleostomi</taxon>
        <taxon>Mammalia</taxon>
        <taxon>Eutheria</taxon>
        <taxon>Laurasiatheria</taxon>
        <taxon>Artiodactyla</taxon>
        <taxon>Whippomorpha</taxon>
        <taxon>Cetacea</taxon>
        <taxon>Odontoceti</taxon>
        <taxon>Monodontidae</taxon>
        <taxon>Monodon</taxon>
    </lineage>
</organism>
<evidence type="ECO:0000256" key="7">
    <source>
        <dbReference type="SAM" id="MobiDB-lite"/>
    </source>
</evidence>
<keyword evidence="6" id="KW-0443">Lipid metabolism</keyword>
<dbReference type="Pfam" id="PF02798">
    <property type="entry name" value="GST_N"/>
    <property type="match status" value="1"/>
</dbReference>
<protein>
    <recommendedName>
        <fullName evidence="3">glutathione transferase</fullName>
        <ecNumber evidence="3">2.5.1.18</ecNumber>
    </recommendedName>
</protein>
<feature type="region of interest" description="Disordered" evidence="7">
    <location>
        <begin position="153"/>
        <end position="173"/>
    </location>
</feature>
<dbReference type="SUPFAM" id="SSF52833">
    <property type="entry name" value="Thioredoxin-like"/>
    <property type="match status" value="1"/>
</dbReference>
<accession>A0A4U1EWN0</accession>
<dbReference type="GO" id="GO:0006629">
    <property type="term" value="P:lipid metabolic process"/>
    <property type="evidence" value="ECO:0007669"/>
    <property type="project" value="UniProtKB-KW"/>
</dbReference>
<evidence type="ECO:0000256" key="6">
    <source>
        <dbReference type="ARBA" id="ARBA00023098"/>
    </source>
</evidence>
<evidence type="ECO:0000313" key="9">
    <source>
        <dbReference type="EMBL" id="TKC41093.1"/>
    </source>
</evidence>
<name>A0A4U1EWN0_MONMO</name>
<dbReference type="PRINTS" id="PR01267">
    <property type="entry name" value="GSTRNSFRASEM"/>
</dbReference>
<dbReference type="InterPro" id="IPR003081">
    <property type="entry name" value="GST_mu"/>
</dbReference>
<comment type="subunit">
    <text evidence="2">Homodimer.</text>
</comment>
<dbReference type="Proteomes" id="UP000308365">
    <property type="component" value="Unassembled WGS sequence"/>
</dbReference>
<comment type="caution">
    <text evidence="9">The sequence shown here is derived from an EMBL/GenBank/DDBJ whole genome shotgun (WGS) entry which is preliminary data.</text>
</comment>
<evidence type="ECO:0000256" key="3">
    <source>
        <dbReference type="ARBA" id="ARBA00012452"/>
    </source>
</evidence>
<dbReference type="GO" id="GO:0006749">
    <property type="term" value="P:glutathione metabolic process"/>
    <property type="evidence" value="ECO:0007669"/>
    <property type="project" value="TreeGrafter"/>
</dbReference>
<evidence type="ECO:0000313" key="10">
    <source>
        <dbReference type="Proteomes" id="UP000308365"/>
    </source>
</evidence>
<evidence type="ECO:0000256" key="2">
    <source>
        <dbReference type="ARBA" id="ARBA00011738"/>
    </source>
</evidence>
<evidence type="ECO:0000259" key="8">
    <source>
        <dbReference type="PROSITE" id="PS50404"/>
    </source>
</evidence>
<evidence type="ECO:0000256" key="5">
    <source>
        <dbReference type="ARBA" id="ARBA00022679"/>
    </source>
</evidence>
<dbReference type="AlphaFoldDB" id="A0A4U1EWN0"/>
<dbReference type="EC" id="2.5.1.18" evidence="3"/>
<dbReference type="GO" id="GO:0004364">
    <property type="term" value="F:glutathione transferase activity"/>
    <property type="evidence" value="ECO:0007669"/>
    <property type="project" value="UniProtKB-EC"/>
</dbReference>
<dbReference type="Gene3D" id="3.40.30.10">
    <property type="entry name" value="Glutaredoxin"/>
    <property type="match status" value="1"/>
</dbReference>
<feature type="region of interest" description="Disordered" evidence="7">
    <location>
        <begin position="77"/>
        <end position="97"/>
    </location>
</feature>
<dbReference type="GO" id="GO:0005737">
    <property type="term" value="C:cytoplasm"/>
    <property type="evidence" value="ECO:0007669"/>
    <property type="project" value="UniProtKB-SubCell"/>
</dbReference>
<dbReference type="PANTHER" id="PTHR11571">
    <property type="entry name" value="GLUTATHIONE S-TRANSFERASE"/>
    <property type="match status" value="1"/>
</dbReference>
<proteinExistence type="predicted"/>
<dbReference type="InterPro" id="IPR004045">
    <property type="entry name" value="Glutathione_S-Trfase_N"/>
</dbReference>
<dbReference type="EMBL" id="RWIC01000678">
    <property type="protein sequence ID" value="TKC41093.1"/>
    <property type="molecule type" value="Genomic_DNA"/>
</dbReference>
<dbReference type="PROSITE" id="PS50404">
    <property type="entry name" value="GST_NTER"/>
    <property type="match status" value="1"/>
</dbReference>
<keyword evidence="5" id="KW-0808">Transferase</keyword>
<keyword evidence="4" id="KW-0963">Cytoplasm</keyword>